<sequence>MKIRDVSYHVEIEGKGEPLVFLHGFTGSSLSWQHLINDFRNYQLIFIDILGHGKSDHPSDSSRYKMGEVVEDIIEIFNRLTIDKAHIVGYSMGGRLALSLAALYPHRVKKLVLESSSPGLNTDEERNHRIKSDQALADEIVRGGISRFVDKWEKIPLFSSQMMMSDSQKNKLREQRLLNTEIGLANSLLGMGTGSQPSWWDKLPNLHISVLLLCGELDQKFCEIAKRMHERLPFSVIKEINQAGHAIHVEQPRIFGKIVIEFLNEDKSLN</sequence>
<keyword evidence="1 3" id="KW-0474">Menaquinone biosynthesis</keyword>
<evidence type="ECO:0000256" key="2">
    <source>
        <dbReference type="ARBA" id="ARBA00023239"/>
    </source>
</evidence>
<comment type="pathway">
    <text evidence="3">Quinol/quinone metabolism; menaquinone biosynthesis.</text>
</comment>
<reference evidence="5 6" key="1">
    <citation type="submission" date="2022-10" db="EMBL/GenBank/DDBJ databases">
        <title>Draft genome assembly of moderately radiation resistant bacterium Metabacillus halosaccharovorans.</title>
        <authorList>
            <person name="Pal S."/>
            <person name="Gopinathan A."/>
        </authorList>
    </citation>
    <scope>NUCLEOTIDE SEQUENCE [LARGE SCALE GENOMIC DNA]</scope>
    <source>
        <strain evidence="5 6">VITHBRA001</strain>
    </source>
</reference>
<dbReference type="HAMAP" id="MF_01660">
    <property type="entry name" value="MenH"/>
    <property type="match status" value="1"/>
</dbReference>
<evidence type="ECO:0000313" key="5">
    <source>
        <dbReference type="EMBL" id="MCV9888986.1"/>
    </source>
</evidence>
<name>A0ABT3DPI8_9BACI</name>
<gene>
    <name evidence="3 5" type="primary">menH</name>
    <name evidence="5" type="ORF">OIH86_25330</name>
</gene>
<evidence type="ECO:0000259" key="4">
    <source>
        <dbReference type="Pfam" id="PF00561"/>
    </source>
</evidence>
<comment type="caution">
    <text evidence="5">The sequence shown here is derived from an EMBL/GenBank/DDBJ whole genome shotgun (WGS) entry which is preliminary data.</text>
</comment>
<dbReference type="SUPFAM" id="SSF53474">
    <property type="entry name" value="alpha/beta-Hydrolases"/>
    <property type="match status" value="1"/>
</dbReference>
<comment type="catalytic activity">
    <reaction evidence="3">
        <text>5-enolpyruvoyl-6-hydroxy-2-succinyl-cyclohex-3-ene-1-carboxylate = (1R,6R)-6-hydroxy-2-succinyl-cyclohexa-2,4-diene-1-carboxylate + pyruvate</text>
        <dbReference type="Rhea" id="RHEA:25597"/>
        <dbReference type="ChEBI" id="CHEBI:15361"/>
        <dbReference type="ChEBI" id="CHEBI:58689"/>
        <dbReference type="ChEBI" id="CHEBI:58818"/>
        <dbReference type="EC" id="4.2.99.20"/>
    </reaction>
</comment>
<accession>A0ABT3DPI8</accession>
<dbReference type="PANTHER" id="PTHR42916:SF1">
    <property type="entry name" value="PROTEIN PHYLLO, CHLOROPLASTIC"/>
    <property type="match status" value="1"/>
</dbReference>
<comment type="subunit">
    <text evidence="3">Monomer.</text>
</comment>
<dbReference type="Pfam" id="PF00561">
    <property type="entry name" value="Abhydrolase_1"/>
    <property type="match status" value="1"/>
</dbReference>
<dbReference type="InterPro" id="IPR000073">
    <property type="entry name" value="AB_hydrolase_1"/>
</dbReference>
<dbReference type="Gene3D" id="3.40.50.1820">
    <property type="entry name" value="alpha/beta hydrolase"/>
    <property type="match status" value="1"/>
</dbReference>
<dbReference type="NCBIfam" id="TIGR03695">
    <property type="entry name" value="menH_SHCHC"/>
    <property type="match status" value="1"/>
</dbReference>
<dbReference type="PRINTS" id="PR00412">
    <property type="entry name" value="EPOXHYDRLASE"/>
</dbReference>
<evidence type="ECO:0000313" key="6">
    <source>
        <dbReference type="Proteomes" id="UP001526147"/>
    </source>
</evidence>
<protein>
    <recommendedName>
        <fullName evidence="3">Putative 2-succinyl-6-hydroxy-2,4-cyclohexadiene-1-carboxylate synthase</fullName>
        <shortName evidence="3">SHCHC synthase</shortName>
        <ecNumber evidence="3">4.2.99.20</ecNumber>
    </recommendedName>
</protein>
<keyword evidence="6" id="KW-1185">Reference proteome</keyword>
<comment type="similarity">
    <text evidence="3">Belongs to the AB hydrolase superfamily. MenH family.</text>
</comment>
<proteinExistence type="inferred from homology"/>
<dbReference type="PANTHER" id="PTHR42916">
    <property type="entry name" value="2-SUCCINYL-5-ENOLPYRUVYL-6-HYDROXY-3-CYCLOHEXENE-1-CARBOXYLATE SYNTHASE"/>
    <property type="match status" value="1"/>
</dbReference>
<feature type="domain" description="AB hydrolase-1" evidence="4">
    <location>
        <begin position="18"/>
        <end position="251"/>
    </location>
</feature>
<dbReference type="InterPro" id="IPR029058">
    <property type="entry name" value="AB_hydrolase_fold"/>
</dbReference>
<evidence type="ECO:0000256" key="3">
    <source>
        <dbReference type="HAMAP-Rule" id="MF_01660"/>
    </source>
</evidence>
<evidence type="ECO:0000256" key="1">
    <source>
        <dbReference type="ARBA" id="ARBA00022428"/>
    </source>
</evidence>
<keyword evidence="2 3" id="KW-0456">Lyase</keyword>
<dbReference type="GO" id="GO:0070205">
    <property type="term" value="F:2-succinyl-6-hydroxy-2,4-cyclohexadiene-1-carboxylate synthase activity"/>
    <property type="evidence" value="ECO:0007669"/>
    <property type="project" value="UniProtKB-EC"/>
</dbReference>
<dbReference type="InterPro" id="IPR022485">
    <property type="entry name" value="SHCHC_synthase_MenH"/>
</dbReference>
<dbReference type="Proteomes" id="UP001526147">
    <property type="component" value="Unassembled WGS sequence"/>
</dbReference>
<dbReference type="EMBL" id="JAOYEY010000052">
    <property type="protein sequence ID" value="MCV9888986.1"/>
    <property type="molecule type" value="Genomic_DNA"/>
</dbReference>
<organism evidence="5 6">
    <name type="scientific">Metabacillus halosaccharovorans</name>
    <dbReference type="NCBI Taxonomy" id="930124"/>
    <lineage>
        <taxon>Bacteria</taxon>
        <taxon>Bacillati</taxon>
        <taxon>Bacillota</taxon>
        <taxon>Bacilli</taxon>
        <taxon>Bacillales</taxon>
        <taxon>Bacillaceae</taxon>
        <taxon>Metabacillus</taxon>
    </lineage>
</organism>
<dbReference type="PRINTS" id="PR00111">
    <property type="entry name" value="ABHYDROLASE"/>
</dbReference>
<dbReference type="RefSeq" id="WP_264144976.1">
    <property type="nucleotide sequence ID" value="NZ_JAOYEY010000052.1"/>
</dbReference>
<dbReference type="EC" id="4.2.99.20" evidence="3"/>
<dbReference type="InterPro" id="IPR000639">
    <property type="entry name" value="Epox_hydrolase-like"/>
</dbReference>
<comment type="function">
    <text evidence="3">Catalyzes a proton abstraction reaction that results in 2,5-elimination of pyruvate from 2-succinyl-5-enolpyruvyl-6-hydroxy-3-cyclohexene-1-carboxylate (SEPHCHC) and the formation of 2-succinyl-6-hydroxy-2,4-cyclohexadiene-1-carboxylate (SHCHC).</text>
</comment>
<comment type="pathway">
    <text evidence="3">Quinol/quinone metabolism; 1,4-dihydroxy-2-naphthoate biosynthesis; 1,4-dihydroxy-2-naphthoate from chorismate: step 3/7.</text>
</comment>